<dbReference type="PROSITE" id="PS51669">
    <property type="entry name" value="4FE4S_MOW_BIS_MGD"/>
    <property type="match status" value="1"/>
</dbReference>
<dbReference type="FunFam" id="3.30.70.20:FF:000002">
    <property type="entry name" value="NADH-ubiquinone oxidoreductase 75 kDa subunit"/>
    <property type="match status" value="1"/>
</dbReference>
<dbReference type="InterPro" id="IPR001041">
    <property type="entry name" value="2Fe-2S_ferredoxin-type"/>
</dbReference>
<dbReference type="PROSITE" id="PS00643">
    <property type="entry name" value="COMPLEX1_75K_3"/>
    <property type="match status" value="1"/>
</dbReference>
<evidence type="ECO:0000259" key="14">
    <source>
        <dbReference type="PROSITE" id="PS51839"/>
    </source>
</evidence>
<comment type="similarity">
    <text evidence="2">Belongs to the complex I 75 kDa subunit family.</text>
</comment>
<keyword evidence="3" id="KW-0004">4Fe-4S</keyword>
<evidence type="ECO:0000256" key="7">
    <source>
        <dbReference type="ARBA" id="ARBA00022967"/>
    </source>
</evidence>
<feature type="domain" description="4Fe-4S His(Cys)3-ligated-type" evidence="14">
    <location>
        <begin position="90"/>
        <end position="129"/>
    </location>
</feature>
<keyword evidence="5" id="KW-0874">Quinone</keyword>
<keyword evidence="6" id="KW-0479">Metal-binding</keyword>
<proteinExistence type="inferred from homology"/>
<comment type="cofactor">
    <cofactor evidence="11">
        <name>[2Fe-2S] cluster</name>
        <dbReference type="ChEBI" id="CHEBI:190135"/>
    </cofactor>
</comment>
<feature type="domain" description="2Fe-2S ferredoxin-type" evidence="12">
    <location>
        <begin position="10"/>
        <end position="90"/>
    </location>
</feature>
<dbReference type="Gene3D" id="3.30.70.20">
    <property type="match status" value="1"/>
</dbReference>
<dbReference type="GO" id="GO:0042773">
    <property type="term" value="P:ATP synthesis coupled electron transport"/>
    <property type="evidence" value="ECO:0007669"/>
    <property type="project" value="InterPro"/>
</dbReference>
<evidence type="ECO:0000256" key="6">
    <source>
        <dbReference type="ARBA" id="ARBA00022723"/>
    </source>
</evidence>
<dbReference type="PROSITE" id="PS51839">
    <property type="entry name" value="4FE4S_HC3"/>
    <property type="match status" value="1"/>
</dbReference>
<organism evidence="15">
    <name type="scientific">freshwater metagenome</name>
    <dbReference type="NCBI Taxonomy" id="449393"/>
    <lineage>
        <taxon>unclassified sequences</taxon>
        <taxon>metagenomes</taxon>
        <taxon>ecological metagenomes</taxon>
    </lineage>
</organism>
<dbReference type="GO" id="GO:0008137">
    <property type="term" value="F:NADH dehydrogenase (ubiquinone) activity"/>
    <property type="evidence" value="ECO:0007669"/>
    <property type="project" value="InterPro"/>
</dbReference>
<dbReference type="PROSITE" id="PS00641">
    <property type="entry name" value="COMPLEX1_75K_1"/>
    <property type="match status" value="1"/>
</dbReference>
<feature type="domain" description="4Fe-4S Mo/W bis-MGD-type" evidence="13">
    <location>
        <begin position="228"/>
        <end position="284"/>
    </location>
</feature>
<keyword evidence="4" id="KW-0001">2Fe-2S</keyword>
<dbReference type="InterPro" id="IPR009010">
    <property type="entry name" value="Asp_de-COase-like_dom_sf"/>
</dbReference>
<dbReference type="GO" id="GO:0051539">
    <property type="term" value="F:4 iron, 4 sulfur cluster binding"/>
    <property type="evidence" value="ECO:0007669"/>
    <property type="project" value="UniProtKB-KW"/>
</dbReference>
<dbReference type="EMBL" id="CAEMXZ010000092">
    <property type="protein sequence ID" value="CAB4323991.1"/>
    <property type="molecule type" value="Genomic_DNA"/>
</dbReference>
<evidence type="ECO:0000256" key="9">
    <source>
        <dbReference type="ARBA" id="ARBA00023014"/>
    </source>
</evidence>
<dbReference type="CDD" id="cd00207">
    <property type="entry name" value="fer2"/>
    <property type="match status" value="1"/>
</dbReference>
<accession>A0A6J5YHS5</accession>
<protein>
    <submittedName>
        <fullName evidence="15">Unannotated protein</fullName>
    </submittedName>
</protein>
<dbReference type="GO" id="GO:0003954">
    <property type="term" value="F:NADH dehydrogenase activity"/>
    <property type="evidence" value="ECO:0007669"/>
    <property type="project" value="TreeGrafter"/>
</dbReference>
<dbReference type="InterPro" id="IPR006656">
    <property type="entry name" value="Mopterin_OxRdtase"/>
</dbReference>
<dbReference type="Gene3D" id="3.10.20.740">
    <property type="match status" value="1"/>
</dbReference>
<gene>
    <name evidence="15" type="ORF">UFOPK1392_01754</name>
</gene>
<comment type="cofactor">
    <cofactor evidence="1">
        <name>[4Fe-4S] cluster</name>
        <dbReference type="ChEBI" id="CHEBI:49883"/>
    </cofactor>
</comment>
<dbReference type="Gene3D" id="2.40.40.20">
    <property type="match status" value="1"/>
</dbReference>
<evidence type="ECO:0000256" key="5">
    <source>
        <dbReference type="ARBA" id="ARBA00022719"/>
    </source>
</evidence>
<dbReference type="Pfam" id="PF00384">
    <property type="entry name" value="Molybdopterin"/>
    <property type="match status" value="1"/>
</dbReference>
<dbReference type="SMART" id="SM00929">
    <property type="entry name" value="NADH-G_4Fe-4S_3"/>
    <property type="match status" value="1"/>
</dbReference>
<dbReference type="SUPFAM" id="SSF54292">
    <property type="entry name" value="2Fe-2S ferredoxin-like"/>
    <property type="match status" value="1"/>
</dbReference>
<keyword evidence="7" id="KW-1278">Translocase</keyword>
<evidence type="ECO:0000256" key="10">
    <source>
        <dbReference type="ARBA" id="ARBA00023027"/>
    </source>
</evidence>
<dbReference type="InterPro" id="IPR054351">
    <property type="entry name" value="NADH_UbQ_OxRdtase_ferredoxin"/>
</dbReference>
<reference evidence="15" key="1">
    <citation type="submission" date="2020-05" db="EMBL/GenBank/DDBJ databases">
        <authorList>
            <person name="Chiriac C."/>
            <person name="Salcher M."/>
            <person name="Ghai R."/>
            <person name="Kavagutti S V."/>
        </authorList>
    </citation>
    <scope>NUCLEOTIDE SEQUENCE</scope>
</reference>
<dbReference type="PANTHER" id="PTHR43105:SF12">
    <property type="entry name" value="NADH-QUINONE OXIDOREDUCTASE SUBUNIT G"/>
    <property type="match status" value="1"/>
</dbReference>
<dbReference type="SUPFAM" id="SSF53706">
    <property type="entry name" value="Formate dehydrogenase/DMSO reductase, domains 1-3"/>
    <property type="match status" value="1"/>
</dbReference>
<keyword evidence="10" id="KW-0520">NAD</keyword>
<keyword evidence="8" id="KW-0408">Iron</keyword>
<evidence type="ECO:0000259" key="13">
    <source>
        <dbReference type="PROSITE" id="PS51669"/>
    </source>
</evidence>
<name>A0A6J5YHS5_9ZZZZ</name>
<evidence type="ECO:0000256" key="8">
    <source>
        <dbReference type="ARBA" id="ARBA00023004"/>
    </source>
</evidence>
<dbReference type="InterPro" id="IPR000283">
    <property type="entry name" value="NADH_UbQ_OxRdtase_75kDa_su_CS"/>
</dbReference>
<dbReference type="InterPro" id="IPR006963">
    <property type="entry name" value="Mopterin_OxRdtase_4Fe-4S_dom"/>
</dbReference>
<dbReference type="Pfam" id="PF04879">
    <property type="entry name" value="Molybdop_Fe4S4"/>
    <property type="match status" value="1"/>
</dbReference>
<dbReference type="GO" id="GO:0016020">
    <property type="term" value="C:membrane"/>
    <property type="evidence" value="ECO:0007669"/>
    <property type="project" value="InterPro"/>
</dbReference>
<evidence type="ECO:0000313" key="15">
    <source>
        <dbReference type="EMBL" id="CAB4323991.1"/>
    </source>
</evidence>
<keyword evidence="9" id="KW-0411">Iron-sulfur</keyword>
<dbReference type="InterPro" id="IPR006657">
    <property type="entry name" value="MoPterin_dinucl-bd_dom"/>
</dbReference>
<dbReference type="PANTHER" id="PTHR43105">
    <property type="entry name" value="RESPIRATORY NITRATE REDUCTASE"/>
    <property type="match status" value="1"/>
</dbReference>
<evidence type="ECO:0000256" key="3">
    <source>
        <dbReference type="ARBA" id="ARBA00022485"/>
    </source>
</evidence>
<dbReference type="GO" id="GO:0051537">
    <property type="term" value="F:2 iron, 2 sulfur cluster binding"/>
    <property type="evidence" value="ECO:0007669"/>
    <property type="project" value="UniProtKB-KW"/>
</dbReference>
<evidence type="ECO:0000256" key="4">
    <source>
        <dbReference type="ARBA" id="ARBA00022714"/>
    </source>
</evidence>
<dbReference type="Pfam" id="PF01568">
    <property type="entry name" value="Molydop_binding"/>
    <property type="match status" value="1"/>
</dbReference>
<dbReference type="InterPro" id="IPR050123">
    <property type="entry name" value="Prok_molybdopt-oxidoreductase"/>
</dbReference>
<dbReference type="InterPro" id="IPR010228">
    <property type="entry name" value="NADH_UbQ_OxRdtase_Gsu"/>
</dbReference>
<sequence length="892" mass="93681">MPESEAPAVDGVVVEINGHEVVARKGELLIDAAERAGTYIPRFCYHERMKPVGMCRMCLVEVDTGRGPALQPSCMIECTPGMKVETESEITKKAQDGVLEFLLLNHPLDCPVCDKGGECPLQDQTMAFGPGESRMVEEKRHKEKPIPISDLVLLDRERCILCDRCTRFAKDVAGDPLIHFIHRGNNTEINTFPDEPFASYFSGNTVQICPVGALTASTYRFKARPWDLDTTESTCQGCSVGCRISIDSSRDQVQRYSGVDIDPVNWGWLCDKGRFSSEAVAAEGRLSEPLLRTAAGLTPARWSDALAAAAKALSAASSSAIAFIGGARLTNEDAYAWAKLAKGVLGTDNVDAQLADGLPAEAALGLPRTTIDELCAPGGTVLLLGPDPKEELPVLFLRLRHAVENDRVTLLEISPRSTGITSLAKASLQPRPGETGDLLRALTASVDADRDIAGVPADRVNAVRALLAAANGPIKVVLGRASLSESVAVTLDAATVLLEARPDTVFLPALRRANIHGALDMGLAPGMLPGRVTLESARDWFAECWPTVPAQRGLDTVGILEAAAAGRIDVLVLLGADPLADVPDADLASRGLAGARTVISVDTLLNSSSAQADIVLAAAGFAEKAGTTTNLEGRVSSLSQRVTPPGTARPDWVLATELASRLGTDLGFTSHVDVLAEIGSIAPAHLGLTAELVASSPSGVLVPGELPAPIVDEEEAAIGDEVSAAADAVDVEVADGASEVETDGGEQAEPIDPELLAELDQAEGAAAQPALVAFSAAPAVVSPPVDSYSFRLVATRKLYDQGTIVQSGNHLAGLAPGTSVRVSPYDFDRLGVEAGGTVSVRSPRTMMMMPIHADAGVARGTAAVVVNQSDHQVSNLVNITDLVTELRIETTK</sequence>
<dbReference type="NCBIfam" id="TIGR01973">
    <property type="entry name" value="NuoG"/>
    <property type="match status" value="1"/>
</dbReference>
<dbReference type="GO" id="GO:0043546">
    <property type="term" value="F:molybdopterin cofactor binding"/>
    <property type="evidence" value="ECO:0007669"/>
    <property type="project" value="InterPro"/>
</dbReference>
<evidence type="ECO:0000256" key="2">
    <source>
        <dbReference type="ARBA" id="ARBA00005404"/>
    </source>
</evidence>
<evidence type="ECO:0000259" key="12">
    <source>
        <dbReference type="PROSITE" id="PS51085"/>
    </source>
</evidence>
<evidence type="ECO:0000256" key="11">
    <source>
        <dbReference type="ARBA" id="ARBA00034078"/>
    </source>
</evidence>
<dbReference type="PROSITE" id="PS51085">
    <property type="entry name" value="2FE2S_FER_2"/>
    <property type="match status" value="1"/>
</dbReference>
<dbReference type="Pfam" id="PF22117">
    <property type="entry name" value="Fer4_Nqo3"/>
    <property type="match status" value="1"/>
</dbReference>
<dbReference type="Pfam" id="PF13510">
    <property type="entry name" value="Fer2_4"/>
    <property type="match status" value="1"/>
</dbReference>
<dbReference type="GO" id="GO:0048038">
    <property type="term" value="F:quinone binding"/>
    <property type="evidence" value="ECO:0007669"/>
    <property type="project" value="UniProtKB-KW"/>
</dbReference>
<dbReference type="FunFam" id="3.10.20.740:FF:000001">
    <property type="entry name" value="NADH-quinone oxidoreductase subunit G"/>
    <property type="match status" value="1"/>
</dbReference>
<dbReference type="SMART" id="SM00926">
    <property type="entry name" value="Molybdop_Fe4S4"/>
    <property type="match status" value="1"/>
</dbReference>
<dbReference type="SUPFAM" id="SSF54862">
    <property type="entry name" value="4Fe-4S ferredoxins"/>
    <property type="match status" value="1"/>
</dbReference>
<dbReference type="Gene3D" id="2.20.25.90">
    <property type="entry name" value="ADC-like domains"/>
    <property type="match status" value="1"/>
</dbReference>
<evidence type="ECO:0000256" key="1">
    <source>
        <dbReference type="ARBA" id="ARBA00001966"/>
    </source>
</evidence>
<dbReference type="Gene3D" id="3.40.228.10">
    <property type="entry name" value="Dimethylsulfoxide Reductase, domain 2"/>
    <property type="match status" value="1"/>
</dbReference>
<dbReference type="Gene3D" id="3.40.50.740">
    <property type="match status" value="2"/>
</dbReference>
<dbReference type="InterPro" id="IPR036010">
    <property type="entry name" value="2Fe-2S_ferredoxin-like_sf"/>
</dbReference>
<dbReference type="InterPro" id="IPR019574">
    <property type="entry name" value="NADH_UbQ_OxRdtase_Gsu_4Fe4S-bd"/>
</dbReference>
<dbReference type="PROSITE" id="PS00642">
    <property type="entry name" value="COMPLEX1_75K_2"/>
    <property type="match status" value="1"/>
</dbReference>
<dbReference type="SUPFAM" id="SSF50692">
    <property type="entry name" value="ADC-like"/>
    <property type="match status" value="1"/>
</dbReference>
<dbReference type="AlphaFoldDB" id="A0A6J5YHS5"/>
<dbReference type="Pfam" id="PF10588">
    <property type="entry name" value="NADH-G_4Fe-4S_3"/>
    <property type="match status" value="1"/>
</dbReference>
<dbReference type="GO" id="GO:0046872">
    <property type="term" value="F:metal ion binding"/>
    <property type="evidence" value="ECO:0007669"/>
    <property type="project" value="UniProtKB-KW"/>
</dbReference>